<protein>
    <recommendedName>
        <fullName evidence="3">GH3 middle domain-containing protein</fullName>
    </recommendedName>
</protein>
<evidence type="ECO:0000259" key="3">
    <source>
        <dbReference type="Pfam" id="PF23571"/>
    </source>
</evidence>
<evidence type="ECO:0000256" key="2">
    <source>
        <dbReference type="ARBA" id="ARBA00022598"/>
    </source>
</evidence>
<proteinExistence type="inferred from homology"/>
<gene>
    <name evidence="4" type="ORF">HU200_060157</name>
</gene>
<keyword evidence="2" id="KW-0436">Ligase</keyword>
<sequence length="322" mass="35506">MYITDASVREAVSSVLRRPDPELADFIRAECSKAAYVPILQYYSGGLSIISYIYGSSECYFGINLRPLCDPSEVSYTNMACFEFLPMEDDNADATASQQQLVELAGVEAGREYELEVSNYAGFRRYRISDVLRVTGFHNAAPQNVVLSVGVKKTGVAELQRRLHSAVVLDFSALMERRTPEPHAEVGEARQLGDLPGCGGGRRGSVATLLLHFAHALRPSQERSSVKCDPGLRISVCFVDSSPSASLGLDGVLASPPSFPPSSKEERGVLRFWAILFFFFAFVPRPFRQQKLAKLTKWPNAAVGDGGWEPPCSPFEGKRWRL</sequence>
<reference evidence="4" key="1">
    <citation type="submission" date="2020-07" db="EMBL/GenBank/DDBJ databases">
        <title>Genome sequence and genetic diversity analysis of an under-domesticated orphan crop, white fonio (Digitaria exilis).</title>
        <authorList>
            <person name="Bennetzen J.L."/>
            <person name="Chen S."/>
            <person name="Ma X."/>
            <person name="Wang X."/>
            <person name="Yssel A.E.J."/>
            <person name="Chaluvadi S.R."/>
            <person name="Johnson M."/>
            <person name="Gangashetty P."/>
            <person name="Hamidou F."/>
            <person name="Sanogo M.D."/>
            <person name="Zwaenepoel A."/>
            <person name="Wallace J."/>
            <person name="Van De Peer Y."/>
            <person name="Van Deynze A."/>
        </authorList>
    </citation>
    <scope>NUCLEOTIDE SEQUENCE</scope>
    <source>
        <tissue evidence="4">Leaves</tissue>
    </source>
</reference>
<dbReference type="PANTHER" id="PTHR31901">
    <property type="entry name" value="GH3 DOMAIN-CONTAINING PROTEIN"/>
    <property type="match status" value="1"/>
</dbReference>
<comment type="caution">
    <text evidence="4">The sequence shown here is derived from an EMBL/GenBank/DDBJ whole genome shotgun (WGS) entry which is preliminary data.</text>
</comment>
<dbReference type="InterPro" id="IPR004993">
    <property type="entry name" value="GH3"/>
</dbReference>
<keyword evidence="5" id="KW-1185">Reference proteome</keyword>
<evidence type="ECO:0000313" key="5">
    <source>
        <dbReference type="Proteomes" id="UP000636709"/>
    </source>
</evidence>
<accession>A0A835AD26</accession>
<dbReference type="OrthoDB" id="10004661at2759"/>
<organism evidence="4 5">
    <name type="scientific">Digitaria exilis</name>
    <dbReference type="NCBI Taxonomy" id="1010633"/>
    <lineage>
        <taxon>Eukaryota</taxon>
        <taxon>Viridiplantae</taxon>
        <taxon>Streptophyta</taxon>
        <taxon>Embryophyta</taxon>
        <taxon>Tracheophyta</taxon>
        <taxon>Spermatophyta</taxon>
        <taxon>Magnoliopsida</taxon>
        <taxon>Liliopsida</taxon>
        <taxon>Poales</taxon>
        <taxon>Poaceae</taxon>
        <taxon>PACMAD clade</taxon>
        <taxon>Panicoideae</taxon>
        <taxon>Panicodae</taxon>
        <taxon>Paniceae</taxon>
        <taxon>Anthephorinae</taxon>
        <taxon>Digitaria</taxon>
    </lineage>
</organism>
<name>A0A835AD26_9POAL</name>
<evidence type="ECO:0000313" key="4">
    <source>
        <dbReference type="EMBL" id="KAF8657385.1"/>
    </source>
</evidence>
<dbReference type="Pfam" id="PF23571">
    <property type="entry name" value="GH3_M"/>
    <property type="match status" value="1"/>
</dbReference>
<dbReference type="GO" id="GO:0005737">
    <property type="term" value="C:cytoplasm"/>
    <property type="evidence" value="ECO:0007669"/>
    <property type="project" value="TreeGrafter"/>
</dbReference>
<dbReference type="GO" id="GO:0016881">
    <property type="term" value="F:acid-amino acid ligase activity"/>
    <property type="evidence" value="ECO:0007669"/>
    <property type="project" value="TreeGrafter"/>
</dbReference>
<dbReference type="EMBL" id="JACEFO010002499">
    <property type="protein sequence ID" value="KAF8657385.1"/>
    <property type="molecule type" value="Genomic_DNA"/>
</dbReference>
<feature type="domain" description="GH3 middle" evidence="3">
    <location>
        <begin position="77"/>
        <end position="143"/>
    </location>
</feature>
<comment type="similarity">
    <text evidence="1">Belongs to the IAA-amido conjugating enzyme family.</text>
</comment>
<dbReference type="Proteomes" id="UP000636709">
    <property type="component" value="Unassembled WGS sequence"/>
</dbReference>
<dbReference type="PANTHER" id="PTHR31901:SF60">
    <property type="match status" value="1"/>
</dbReference>
<dbReference type="AlphaFoldDB" id="A0A835AD26"/>
<dbReference type="InterPro" id="IPR055377">
    <property type="entry name" value="GH3_M"/>
</dbReference>
<evidence type="ECO:0000256" key="1">
    <source>
        <dbReference type="ARBA" id="ARBA00008068"/>
    </source>
</evidence>